<proteinExistence type="predicted"/>
<evidence type="ECO:0000259" key="2">
    <source>
        <dbReference type="Pfam" id="PF11997"/>
    </source>
</evidence>
<dbReference type="EMBL" id="DTEN01000142">
    <property type="protein sequence ID" value="HGI74750.1"/>
    <property type="molecule type" value="Genomic_DNA"/>
</dbReference>
<dbReference type="InterPro" id="IPR047691">
    <property type="entry name" value="PelF-like"/>
</dbReference>
<dbReference type="PANTHER" id="PTHR12526:SF636">
    <property type="entry name" value="BLL3647 PROTEIN"/>
    <property type="match status" value="1"/>
</dbReference>
<reference evidence="3" key="1">
    <citation type="journal article" date="2020" name="mSystems">
        <title>Genome- and Community-Level Interaction Insights into Carbon Utilization and Element Cycling Functions of Hydrothermarchaeota in Hydrothermal Sediment.</title>
        <authorList>
            <person name="Zhou Z."/>
            <person name="Liu Y."/>
            <person name="Xu W."/>
            <person name="Pan J."/>
            <person name="Luo Z.H."/>
            <person name="Li M."/>
        </authorList>
    </citation>
    <scope>NUCLEOTIDE SEQUENCE [LARGE SCALE GENOMIC DNA]</scope>
    <source>
        <strain evidence="3">SpSt-716</strain>
    </source>
</reference>
<dbReference type="AlphaFoldDB" id="A0A7V4DH11"/>
<dbReference type="SUPFAM" id="SSF53756">
    <property type="entry name" value="UDP-Glycosyltransferase/glycogen phosphorylase"/>
    <property type="match status" value="1"/>
</dbReference>
<accession>A0A7V4DH11</accession>
<feature type="domain" description="DUF3492" evidence="2">
    <location>
        <begin position="42"/>
        <end position="295"/>
    </location>
</feature>
<evidence type="ECO:0000259" key="1">
    <source>
        <dbReference type="Pfam" id="PF00534"/>
    </source>
</evidence>
<gene>
    <name evidence="3" type="ORF">ENU96_03605</name>
</gene>
<dbReference type="Gene3D" id="3.40.50.2000">
    <property type="entry name" value="Glycogen Phosphorylase B"/>
    <property type="match status" value="2"/>
</dbReference>
<name>A0A7V4DH11_9BACT</name>
<dbReference type="InterPro" id="IPR022622">
    <property type="entry name" value="DUF3492"/>
</dbReference>
<dbReference type="PANTHER" id="PTHR12526">
    <property type="entry name" value="GLYCOSYLTRANSFERASE"/>
    <property type="match status" value="1"/>
</dbReference>
<dbReference type="InterPro" id="IPR001296">
    <property type="entry name" value="Glyco_trans_1"/>
</dbReference>
<dbReference type="NCBIfam" id="NF038011">
    <property type="entry name" value="PelF"/>
    <property type="match status" value="1"/>
</dbReference>
<dbReference type="Pfam" id="PF00534">
    <property type="entry name" value="Glycos_transf_1"/>
    <property type="match status" value="1"/>
</dbReference>
<evidence type="ECO:0000313" key="3">
    <source>
        <dbReference type="EMBL" id="HGI74750.1"/>
    </source>
</evidence>
<protein>
    <submittedName>
        <fullName evidence="3">DUF3492 domain-containing protein</fullName>
    </submittedName>
</protein>
<dbReference type="Pfam" id="PF11997">
    <property type="entry name" value="DUF3492"/>
    <property type="match status" value="1"/>
</dbReference>
<dbReference type="GO" id="GO:0016757">
    <property type="term" value="F:glycosyltransferase activity"/>
    <property type="evidence" value="ECO:0007669"/>
    <property type="project" value="InterPro"/>
</dbReference>
<feature type="domain" description="Glycosyl transferase family 1" evidence="1">
    <location>
        <begin position="313"/>
        <end position="475"/>
    </location>
</feature>
<sequence length="509" mass="56501">MPRGFESHPLRQEKSKGNKSIFRKLSRTGGRIFRVVSYHPLVLLTTEGTYPFAPGGVTSWAQELLKRLKARFIVFALWGPQRIPKIPPLPHNVEKVMVVQLFSQESFPLTMVRQPLMLEKLELLFGFLEGDLASFGEGLYGLAKASGKASSLSSAFLSKEADEILQRRFSNVLGRTPVLAERLLILGQLRGMLANLLQIPPAIDIAHTTVNGLGAIPAWLASRHYRIPLVLTEHGVYLRERYFALFALNLPPALSLFFSLFFKSLARLIYHEASLCTSVSEFNRYWQVELGAKPEKTVVIPNGIDPAKFPPAPRHLENPPIAVWVGRIDPLKDLLTLVQAFASVHRTLPHARLRLFGPVPQGNEAYAQEVRKRVEELGLGKTVTFEGPISPVYRAYHTGWVTVLSSVSEGFPYVVLESLAVGRPVVGTRTGAVSEIIADSGRVVPPSNPEALGEALAELLSDRGLCLELGALGRERVIRKYTLENMVESYQRVYNTLCGSGQRQKDEPT</sequence>
<organism evidence="3">
    <name type="scientific">Candidatus Caldatribacterium californiense</name>
    <dbReference type="NCBI Taxonomy" id="1454726"/>
    <lineage>
        <taxon>Bacteria</taxon>
        <taxon>Pseudomonadati</taxon>
        <taxon>Atribacterota</taxon>
        <taxon>Atribacteria</taxon>
        <taxon>Atribacterales</taxon>
        <taxon>Candidatus Caldatribacteriaceae</taxon>
        <taxon>Candidatus Caldatribacterium</taxon>
    </lineage>
</organism>
<comment type="caution">
    <text evidence="3">The sequence shown here is derived from an EMBL/GenBank/DDBJ whole genome shotgun (WGS) entry which is preliminary data.</text>
</comment>